<dbReference type="InterPro" id="IPR011447">
    <property type="entry name" value="DUF1552"/>
</dbReference>
<accession>A0A2S8GNX6</accession>
<evidence type="ECO:0000313" key="2">
    <source>
        <dbReference type="Proteomes" id="UP000237819"/>
    </source>
</evidence>
<dbReference type="AlphaFoldDB" id="A0A2S8GNX6"/>
<dbReference type="RefSeq" id="WP_105335738.1">
    <property type="nucleotide sequence ID" value="NZ_PUHZ01000013.1"/>
</dbReference>
<sequence length="463" mass="51494">MSHFNFNRWRINRRHALRGVGATLALPLLNCMDPGKLTAAETAKAPETEKPKRAVFVYIPNGVNTLTWQIEQAGAEYELSGPLKSLEEHRQQMTPISGLHHPNGLGQAHECDKIWLTGAKISQEGGAFRNTVSADQMMAEVTSPHTRFSSLELAITGGTLAWSRDGIPLPAERRPKQIFDRLFGVEKGGAEAAKRNLNRRGSVLDTLLEDADRFRKQIGAEDRNKLDEYLSAVRDVEKRTRRSYEWLDIPKPSVAAETQQKLSRDIPQTDAGDLYRTIYDLMVLALRTDMTRVITCMSGSESNGLAIPEIGVMQTRHELSHHNGDPEQLRRLTETDTFLAKQLSYFLGQLKNYQEDGETLLDRTMVLFGSGMAYGHSHGNANLPMILAGGSSLGLKHGKHVDFNLPDLGKYNLTDARSHYHVCSRPVDSDAHLSNLLLTMLQKMDVPIDSFADSNGVISEIVG</sequence>
<proteinExistence type="predicted"/>
<reference evidence="1 2" key="1">
    <citation type="submission" date="2018-02" db="EMBL/GenBank/DDBJ databases">
        <title>Comparative genomes isolates from brazilian mangrove.</title>
        <authorList>
            <person name="Araujo J.E."/>
            <person name="Taketani R.G."/>
            <person name="Silva M.C.P."/>
            <person name="Loureco M.V."/>
            <person name="Andreote F.D."/>
        </authorList>
    </citation>
    <scope>NUCLEOTIDE SEQUENCE [LARGE SCALE GENOMIC DNA]</scope>
    <source>
        <strain evidence="1 2">Nap-Phe MGV</strain>
    </source>
</reference>
<evidence type="ECO:0008006" key="3">
    <source>
        <dbReference type="Google" id="ProtNLM"/>
    </source>
</evidence>
<dbReference type="Pfam" id="PF07586">
    <property type="entry name" value="HXXSHH"/>
    <property type="match status" value="1"/>
</dbReference>
<evidence type="ECO:0000313" key="1">
    <source>
        <dbReference type="EMBL" id="PQO45714.1"/>
    </source>
</evidence>
<organism evidence="1 2">
    <name type="scientific">Blastopirellula marina</name>
    <dbReference type="NCBI Taxonomy" id="124"/>
    <lineage>
        <taxon>Bacteria</taxon>
        <taxon>Pseudomonadati</taxon>
        <taxon>Planctomycetota</taxon>
        <taxon>Planctomycetia</taxon>
        <taxon>Pirellulales</taxon>
        <taxon>Pirellulaceae</taxon>
        <taxon>Blastopirellula</taxon>
    </lineage>
</organism>
<dbReference type="Proteomes" id="UP000237819">
    <property type="component" value="Unassembled WGS sequence"/>
</dbReference>
<dbReference type="EMBL" id="PUHZ01000013">
    <property type="protein sequence ID" value="PQO45714.1"/>
    <property type="molecule type" value="Genomic_DNA"/>
</dbReference>
<protein>
    <recommendedName>
        <fullName evidence="3">DUF1552 domain-containing protein</fullName>
    </recommendedName>
</protein>
<name>A0A2S8GNX6_9BACT</name>
<comment type="caution">
    <text evidence="1">The sequence shown here is derived from an EMBL/GenBank/DDBJ whole genome shotgun (WGS) entry which is preliminary data.</text>
</comment>
<dbReference type="OrthoDB" id="9146593at2"/>
<gene>
    <name evidence="1" type="ORF">C5Y93_12345</name>
</gene>